<proteinExistence type="predicted"/>
<keyword evidence="1" id="KW-0732">Signal</keyword>
<dbReference type="AlphaFoldDB" id="A0AB39VRW5"/>
<protein>
    <submittedName>
        <fullName evidence="2">Uncharacterized protein</fullName>
    </submittedName>
</protein>
<dbReference type="RefSeq" id="WP_369789581.1">
    <property type="nucleotide sequence ID" value="NZ_CP165628.1"/>
</dbReference>
<name>A0AB39VRW5_9GAMM</name>
<evidence type="ECO:0000256" key="1">
    <source>
        <dbReference type="SAM" id="SignalP"/>
    </source>
</evidence>
<organism evidence="2">
    <name type="scientific">Rouxiella sp. WC2420</name>
    <dbReference type="NCBI Taxonomy" id="3234145"/>
    <lineage>
        <taxon>Bacteria</taxon>
        <taxon>Pseudomonadati</taxon>
        <taxon>Pseudomonadota</taxon>
        <taxon>Gammaproteobacteria</taxon>
        <taxon>Enterobacterales</taxon>
        <taxon>Yersiniaceae</taxon>
        <taxon>Rouxiella</taxon>
    </lineage>
</organism>
<dbReference type="EMBL" id="CP165628">
    <property type="protein sequence ID" value="XDU72964.1"/>
    <property type="molecule type" value="Genomic_DNA"/>
</dbReference>
<reference evidence="2" key="1">
    <citation type="submission" date="2024-07" db="EMBL/GenBank/DDBJ databases">
        <authorList>
            <person name="Biller S.J."/>
        </authorList>
    </citation>
    <scope>NUCLEOTIDE SEQUENCE</scope>
    <source>
        <strain evidence="2">WC2420</strain>
    </source>
</reference>
<sequence length="465" mass="51769">MKRKLMLIIFSLSISIHQANAALEIAAGMTVGQIINGVKDVVRQVEQSASSLLEQGNNGLAQQQMILAGILKGTVDQMEKAYQGSMEKTFDQLNTTQANTFKDLERLSNGVIKDMGNNVQSAIYQAQGSANQLLNKLPFTDHYPVFYGALSQDLLSELISKPYDIEVLGFMFRDPNIKFKDPIIRIDGNELQSEDLSIQEDRLQITLPEEIKKKLSFSATPCSPRKPYVVSMDVFYGEKSGFWPFNKYIEKKVTFNSRSLVAAEQLEFYVSKDVVTNVENNKSIHLVVPGNYYEVGCEESKSGQIFYNLPENARNVNCSGRWMSVSNLNSQGVDGCKVSGQTAMVGGIIRGKDKEWGNCPGGGHATFQMEVDYILSDDRQEMLMAVPVGNYVMKNNSLDTIITNSANSKTKTLRVSVKRKGCSSEIDSFTIDIPDNEQQVITQTSQNGMFQAEFRKGQLVVKNNN</sequence>
<feature type="signal peptide" evidence="1">
    <location>
        <begin position="1"/>
        <end position="21"/>
    </location>
</feature>
<accession>A0AB39VRW5</accession>
<gene>
    <name evidence="2" type="ORF">AB3G37_02240</name>
</gene>
<evidence type="ECO:0000313" key="2">
    <source>
        <dbReference type="EMBL" id="XDU72964.1"/>
    </source>
</evidence>
<feature type="chain" id="PRO_5044221264" evidence="1">
    <location>
        <begin position="22"/>
        <end position="465"/>
    </location>
</feature>